<dbReference type="HAMAP" id="MF_00073">
    <property type="entry name" value="NusB"/>
    <property type="match status" value="1"/>
</dbReference>
<dbReference type="PANTHER" id="PTHR11078:SF3">
    <property type="entry name" value="ANTITERMINATION NUSB DOMAIN-CONTAINING PROTEIN"/>
    <property type="match status" value="1"/>
</dbReference>
<evidence type="ECO:0000256" key="2">
    <source>
        <dbReference type="ARBA" id="ARBA00022814"/>
    </source>
</evidence>
<dbReference type="GO" id="GO:0005829">
    <property type="term" value="C:cytosol"/>
    <property type="evidence" value="ECO:0007669"/>
    <property type="project" value="TreeGrafter"/>
</dbReference>
<dbReference type="EMBL" id="FQZT01000002">
    <property type="protein sequence ID" value="SHI71125.1"/>
    <property type="molecule type" value="Genomic_DNA"/>
</dbReference>
<dbReference type="PANTHER" id="PTHR11078">
    <property type="entry name" value="N UTILIZATION SUBSTANCE PROTEIN B-RELATED"/>
    <property type="match status" value="1"/>
</dbReference>
<evidence type="ECO:0000313" key="9">
    <source>
        <dbReference type="Proteomes" id="UP000184171"/>
    </source>
</evidence>
<dbReference type="Pfam" id="PF01029">
    <property type="entry name" value="NusB"/>
    <property type="match status" value="1"/>
</dbReference>
<dbReference type="InterPro" id="IPR011605">
    <property type="entry name" value="NusB_fam"/>
</dbReference>
<proteinExistence type="inferred from homology"/>
<protein>
    <recommendedName>
        <fullName evidence="6">Transcription antitermination protein NusB</fullName>
    </recommendedName>
    <alternativeName>
        <fullName evidence="6">Antitermination factor NusB</fullName>
    </alternativeName>
</protein>
<dbReference type="SUPFAM" id="SSF48013">
    <property type="entry name" value="NusB-like"/>
    <property type="match status" value="1"/>
</dbReference>
<dbReference type="NCBIfam" id="TIGR01951">
    <property type="entry name" value="nusB"/>
    <property type="match status" value="1"/>
</dbReference>
<keyword evidence="2 6" id="KW-0889">Transcription antitermination</keyword>
<organism evidence="8 9">
    <name type="scientific">Malonomonas rubra DSM 5091</name>
    <dbReference type="NCBI Taxonomy" id="1122189"/>
    <lineage>
        <taxon>Bacteria</taxon>
        <taxon>Pseudomonadati</taxon>
        <taxon>Thermodesulfobacteriota</taxon>
        <taxon>Desulfuromonadia</taxon>
        <taxon>Desulfuromonadales</taxon>
        <taxon>Geopsychrobacteraceae</taxon>
        <taxon>Malonomonas</taxon>
    </lineage>
</organism>
<dbReference type="InterPro" id="IPR035926">
    <property type="entry name" value="NusB-like_sf"/>
</dbReference>
<keyword evidence="3 6" id="KW-0694">RNA-binding</keyword>
<evidence type="ECO:0000256" key="5">
    <source>
        <dbReference type="ARBA" id="ARBA00023163"/>
    </source>
</evidence>
<dbReference type="Proteomes" id="UP000184171">
    <property type="component" value="Unassembled WGS sequence"/>
</dbReference>
<reference evidence="8 9" key="1">
    <citation type="submission" date="2016-11" db="EMBL/GenBank/DDBJ databases">
        <authorList>
            <person name="Jaros S."/>
            <person name="Januszkiewicz K."/>
            <person name="Wedrychowicz H."/>
        </authorList>
    </citation>
    <scope>NUCLEOTIDE SEQUENCE [LARGE SCALE GENOMIC DNA]</scope>
    <source>
        <strain evidence="8 9">DSM 5091</strain>
    </source>
</reference>
<comment type="function">
    <text evidence="6">Involved in transcription antitermination. Required for transcription of ribosomal RNA (rRNA) genes. Binds specifically to the boxA antiterminator sequence of the ribosomal RNA (rrn) operons.</text>
</comment>
<sequence length="157" mass="17416">MASNNRRVARECALKILFALRVDEQADAASLLSDFWQNFRFADDALGEPLESADAPLPTAAKAYAEVLVKGVVEHRAVIDKQIREVAKNWSLGRMATVDLSILRICSYELLYLPDVPAKVAINEAIEVAKRYGTKESPAFVNGLLDKVAQQVRKDNE</sequence>
<gene>
    <name evidence="6" type="primary">nusB</name>
    <name evidence="8" type="ORF">SAMN02745165_00632</name>
</gene>
<feature type="domain" description="NusB/RsmB/TIM44" evidence="7">
    <location>
        <begin position="8"/>
        <end position="149"/>
    </location>
</feature>
<comment type="similarity">
    <text evidence="1 6">Belongs to the NusB family.</text>
</comment>
<dbReference type="GO" id="GO:0031564">
    <property type="term" value="P:transcription antitermination"/>
    <property type="evidence" value="ECO:0007669"/>
    <property type="project" value="UniProtKB-KW"/>
</dbReference>
<dbReference type="RefSeq" id="WP_072905496.1">
    <property type="nucleotide sequence ID" value="NZ_FQZT01000002.1"/>
</dbReference>
<dbReference type="Gene3D" id="1.10.940.10">
    <property type="entry name" value="NusB-like"/>
    <property type="match status" value="1"/>
</dbReference>
<dbReference type="GO" id="GO:0006353">
    <property type="term" value="P:DNA-templated transcription termination"/>
    <property type="evidence" value="ECO:0007669"/>
    <property type="project" value="UniProtKB-UniRule"/>
</dbReference>
<evidence type="ECO:0000256" key="3">
    <source>
        <dbReference type="ARBA" id="ARBA00022884"/>
    </source>
</evidence>
<keyword evidence="4 6" id="KW-0805">Transcription regulation</keyword>
<dbReference type="OrthoDB" id="9797817at2"/>
<accession>A0A1M6DD97</accession>
<keyword evidence="5 6" id="KW-0804">Transcription</keyword>
<dbReference type="AlphaFoldDB" id="A0A1M6DD97"/>
<evidence type="ECO:0000256" key="4">
    <source>
        <dbReference type="ARBA" id="ARBA00023015"/>
    </source>
</evidence>
<dbReference type="STRING" id="1122189.SAMN02745165_00632"/>
<keyword evidence="9" id="KW-1185">Reference proteome</keyword>
<dbReference type="GO" id="GO:0003723">
    <property type="term" value="F:RNA binding"/>
    <property type="evidence" value="ECO:0007669"/>
    <property type="project" value="UniProtKB-UniRule"/>
</dbReference>
<evidence type="ECO:0000256" key="1">
    <source>
        <dbReference type="ARBA" id="ARBA00005952"/>
    </source>
</evidence>
<evidence type="ECO:0000256" key="6">
    <source>
        <dbReference type="HAMAP-Rule" id="MF_00073"/>
    </source>
</evidence>
<dbReference type="InterPro" id="IPR006027">
    <property type="entry name" value="NusB_RsmB_TIM44"/>
</dbReference>
<evidence type="ECO:0000259" key="7">
    <source>
        <dbReference type="Pfam" id="PF01029"/>
    </source>
</evidence>
<name>A0A1M6DD97_MALRU</name>
<evidence type="ECO:0000313" key="8">
    <source>
        <dbReference type="EMBL" id="SHI71125.1"/>
    </source>
</evidence>